<evidence type="ECO:0000313" key="3">
    <source>
        <dbReference type="Proteomes" id="UP000266723"/>
    </source>
</evidence>
<accession>A0ABQ7DC31</accession>
<dbReference type="PANTHER" id="PTHR14379:SF57">
    <property type="entry name" value="NYN DOMAIN-CONTAINING PROTEIN"/>
    <property type="match status" value="1"/>
</dbReference>
<name>A0ABQ7DC31_BRACR</name>
<evidence type="ECO:0000313" key="2">
    <source>
        <dbReference type="EMBL" id="KAF3575567.1"/>
    </source>
</evidence>
<gene>
    <name evidence="2" type="ORF">DY000_02034087</name>
</gene>
<sequence>MSSFSFSGNYAMAETGVFWDLNQCEIPVGLSAKDVMSVIRKNLLALGDKNATHMKMIKDIVLWASGRPEPSTLMLIMGATSFDFLETVEHLKRDKKFLFLYVHPPPPMVISISVDG</sequence>
<feature type="domain" description="NYN" evidence="1">
    <location>
        <begin position="45"/>
        <end position="101"/>
    </location>
</feature>
<protein>
    <recommendedName>
        <fullName evidence="1">NYN domain-containing protein</fullName>
    </recommendedName>
</protein>
<evidence type="ECO:0000259" key="1">
    <source>
        <dbReference type="Pfam" id="PF01936"/>
    </source>
</evidence>
<dbReference type="EMBL" id="QGKV02000649">
    <property type="protein sequence ID" value="KAF3575567.1"/>
    <property type="molecule type" value="Genomic_DNA"/>
</dbReference>
<dbReference type="PANTHER" id="PTHR14379">
    <property type="entry name" value="LIMKAIN B LKAP"/>
    <property type="match status" value="1"/>
</dbReference>
<organism evidence="2 3">
    <name type="scientific">Brassica cretica</name>
    <name type="common">Mustard</name>
    <dbReference type="NCBI Taxonomy" id="69181"/>
    <lineage>
        <taxon>Eukaryota</taxon>
        <taxon>Viridiplantae</taxon>
        <taxon>Streptophyta</taxon>
        <taxon>Embryophyta</taxon>
        <taxon>Tracheophyta</taxon>
        <taxon>Spermatophyta</taxon>
        <taxon>Magnoliopsida</taxon>
        <taxon>eudicotyledons</taxon>
        <taxon>Gunneridae</taxon>
        <taxon>Pentapetalae</taxon>
        <taxon>rosids</taxon>
        <taxon>malvids</taxon>
        <taxon>Brassicales</taxon>
        <taxon>Brassicaceae</taxon>
        <taxon>Brassiceae</taxon>
        <taxon>Brassica</taxon>
    </lineage>
</organism>
<dbReference type="InterPro" id="IPR021139">
    <property type="entry name" value="NYN"/>
</dbReference>
<comment type="caution">
    <text evidence="2">The sequence shown here is derived from an EMBL/GenBank/DDBJ whole genome shotgun (WGS) entry which is preliminary data.</text>
</comment>
<dbReference type="Pfam" id="PF01936">
    <property type="entry name" value="NYN"/>
    <property type="match status" value="1"/>
</dbReference>
<dbReference type="InterPro" id="IPR024768">
    <property type="entry name" value="Marf1"/>
</dbReference>
<proteinExistence type="predicted"/>
<keyword evidence="3" id="KW-1185">Reference proteome</keyword>
<reference evidence="2 3" key="1">
    <citation type="journal article" date="2020" name="BMC Genomics">
        <title>Intraspecific diversification of the crop wild relative Brassica cretica Lam. using demographic model selection.</title>
        <authorList>
            <person name="Kioukis A."/>
            <person name="Michalopoulou V.A."/>
            <person name="Briers L."/>
            <person name="Pirintsos S."/>
            <person name="Studholme D.J."/>
            <person name="Pavlidis P."/>
            <person name="Sarris P.F."/>
        </authorList>
    </citation>
    <scope>NUCLEOTIDE SEQUENCE [LARGE SCALE GENOMIC DNA]</scope>
    <source>
        <strain evidence="3">cv. PFS-1207/04</strain>
    </source>
</reference>
<dbReference type="Proteomes" id="UP000266723">
    <property type="component" value="Unassembled WGS sequence"/>
</dbReference>